<dbReference type="EMBL" id="BARS01031139">
    <property type="protein sequence ID" value="GAG28024.1"/>
    <property type="molecule type" value="Genomic_DNA"/>
</dbReference>
<sequence length="45" mass="5179">IPLAFIVQRSNLLCLLIIIKSALAFANLIFPDNEFKDFIMVKKEK</sequence>
<keyword evidence="1" id="KW-1133">Transmembrane helix</keyword>
<proteinExistence type="predicted"/>
<keyword evidence="1" id="KW-0472">Membrane</keyword>
<comment type="caution">
    <text evidence="2">The sequence shown here is derived from an EMBL/GenBank/DDBJ whole genome shotgun (WGS) entry which is preliminary data.</text>
</comment>
<feature type="non-terminal residue" evidence="2">
    <location>
        <position position="1"/>
    </location>
</feature>
<protein>
    <submittedName>
        <fullName evidence="2">Uncharacterized protein</fullName>
    </submittedName>
</protein>
<evidence type="ECO:0000313" key="2">
    <source>
        <dbReference type="EMBL" id="GAG28024.1"/>
    </source>
</evidence>
<reference evidence="2" key="1">
    <citation type="journal article" date="2014" name="Front. Microbiol.">
        <title>High frequency of phylogenetically diverse reductive dehalogenase-homologous genes in deep subseafloor sedimentary metagenomes.</title>
        <authorList>
            <person name="Kawai M."/>
            <person name="Futagami T."/>
            <person name="Toyoda A."/>
            <person name="Takaki Y."/>
            <person name="Nishi S."/>
            <person name="Hori S."/>
            <person name="Arai W."/>
            <person name="Tsubouchi T."/>
            <person name="Morono Y."/>
            <person name="Uchiyama I."/>
            <person name="Ito T."/>
            <person name="Fujiyama A."/>
            <person name="Inagaki F."/>
            <person name="Takami H."/>
        </authorList>
    </citation>
    <scope>NUCLEOTIDE SEQUENCE</scope>
    <source>
        <strain evidence="2">Expedition CK06-06</strain>
    </source>
</reference>
<organism evidence="2">
    <name type="scientific">marine sediment metagenome</name>
    <dbReference type="NCBI Taxonomy" id="412755"/>
    <lineage>
        <taxon>unclassified sequences</taxon>
        <taxon>metagenomes</taxon>
        <taxon>ecological metagenomes</taxon>
    </lineage>
</organism>
<name>X0WAT6_9ZZZZ</name>
<keyword evidence="1" id="KW-0812">Transmembrane</keyword>
<accession>X0WAT6</accession>
<evidence type="ECO:0000256" key="1">
    <source>
        <dbReference type="SAM" id="Phobius"/>
    </source>
</evidence>
<feature type="transmembrane region" description="Helical" evidence="1">
    <location>
        <begin position="12"/>
        <end position="30"/>
    </location>
</feature>
<dbReference type="AlphaFoldDB" id="X0WAT6"/>
<gene>
    <name evidence="2" type="ORF">S01H1_48491</name>
</gene>